<gene>
    <name evidence="1" type="ORF">A2U01_0028725</name>
</gene>
<dbReference type="EMBL" id="LXQA010066193">
    <property type="protein sequence ID" value="MCI07656.1"/>
    <property type="molecule type" value="Genomic_DNA"/>
</dbReference>
<comment type="caution">
    <text evidence="1">The sequence shown here is derived from an EMBL/GenBank/DDBJ whole genome shotgun (WGS) entry which is preliminary data.</text>
</comment>
<dbReference type="AlphaFoldDB" id="A0A392P8S1"/>
<sequence>MMAWRNALLPLLAELEEEEKVRVAKLVNVTEPEMMLKVKVPRFTKEIILVLYVHRIMSDMRLYNNL</sequence>
<evidence type="ECO:0000313" key="1">
    <source>
        <dbReference type="EMBL" id="MCI07656.1"/>
    </source>
</evidence>
<name>A0A392P8S1_9FABA</name>
<dbReference type="Proteomes" id="UP000265520">
    <property type="component" value="Unassembled WGS sequence"/>
</dbReference>
<proteinExistence type="predicted"/>
<organism evidence="1 2">
    <name type="scientific">Trifolium medium</name>
    <dbReference type="NCBI Taxonomy" id="97028"/>
    <lineage>
        <taxon>Eukaryota</taxon>
        <taxon>Viridiplantae</taxon>
        <taxon>Streptophyta</taxon>
        <taxon>Embryophyta</taxon>
        <taxon>Tracheophyta</taxon>
        <taxon>Spermatophyta</taxon>
        <taxon>Magnoliopsida</taxon>
        <taxon>eudicotyledons</taxon>
        <taxon>Gunneridae</taxon>
        <taxon>Pentapetalae</taxon>
        <taxon>rosids</taxon>
        <taxon>fabids</taxon>
        <taxon>Fabales</taxon>
        <taxon>Fabaceae</taxon>
        <taxon>Papilionoideae</taxon>
        <taxon>50 kb inversion clade</taxon>
        <taxon>NPAAA clade</taxon>
        <taxon>Hologalegina</taxon>
        <taxon>IRL clade</taxon>
        <taxon>Trifolieae</taxon>
        <taxon>Trifolium</taxon>
    </lineage>
</organism>
<evidence type="ECO:0000313" key="2">
    <source>
        <dbReference type="Proteomes" id="UP000265520"/>
    </source>
</evidence>
<accession>A0A392P8S1</accession>
<reference evidence="1 2" key="1">
    <citation type="journal article" date="2018" name="Front. Plant Sci.">
        <title>Red Clover (Trifolium pratense) and Zigzag Clover (T. medium) - A Picture of Genomic Similarities and Differences.</title>
        <authorList>
            <person name="Dluhosova J."/>
            <person name="Istvanek J."/>
            <person name="Nedelnik J."/>
            <person name="Repkova J."/>
        </authorList>
    </citation>
    <scope>NUCLEOTIDE SEQUENCE [LARGE SCALE GENOMIC DNA]</scope>
    <source>
        <strain evidence="2">cv. 10/8</strain>
        <tissue evidence="1">Leaf</tissue>
    </source>
</reference>
<feature type="non-terminal residue" evidence="1">
    <location>
        <position position="66"/>
    </location>
</feature>
<protein>
    <submittedName>
        <fullName evidence="1">Uncharacterized protein</fullName>
    </submittedName>
</protein>
<keyword evidence="2" id="KW-1185">Reference proteome</keyword>